<dbReference type="PANTHER" id="PTHR32089:SF112">
    <property type="entry name" value="LYSOZYME-LIKE PROTEIN-RELATED"/>
    <property type="match status" value="1"/>
</dbReference>
<reference evidence="10 11" key="1">
    <citation type="submission" date="2019-12" db="EMBL/GenBank/DDBJ databases">
        <title>complete genome sequences of Pseudomonas otitidis str. WP8-S17-CRE-03 isolated from wastewater treatment plant effluent.</title>
        <authorList>
            <person name="Sekizuka T."/>
            <person name="Itokawa K."/>
            <person name="Yatsu K."/>
            <person name="Inamine Y."/>
            <person name="Kuroda M."/>
        </authorList>
    </citation>
    <scope>NUCLEOTIDE SEQUENCE [LARGE SCALE GENOMIC DNA]</scope>
    <source>
        <strain evidence="10 11">WP8-S17-CRE-03</strain>
    </source>
</reference>
<dbReference type="InterPro" id="IPR025991">
    <property type="entry name" value="Chemoreceptor_zinc-bind_dom"/>
</dbReference>
<evidence type="ECO:0000256" key="2">
    <source>
        <dbReference type="ARBA" id="ARBA00022692"/>
    </source>
</evidence>
<dbReference type="SUPFAM" id="SSF58104">
    <property type="entry name" value="Methyl-accepting chemotaxis protein (MCP) signaling domain"/>
    <property type="match status" value="1"/>
</dbReference>
<dbReference type="GO" id="GO:0016020">
    <property type="term" value="C:membrane"/>
    <property type="evidence" value="ECO:0007669"/>
    <property type="project" value="UniProtKB-SubCell"/>
</dbReference>
<keyword evidence="3" id="KW-1133">Transmembrane helix</keyword>
<dbReference type="Gene3D" id="1.10.287.950">
    <property type="entry name" value="Methyl-accepting chemotaxis protein"/>
    <property type="match status" value="1"/>
</dbReference>
<dbReference type="EMBL" id="AP022213">
    <property type="protein sequence ID" value="BBT19434.1"/>
    <property type="molecule type" value="Genomic_DNA"/>
</dbReference>
<sequence length="362" mass="39967">MFGGKWRQRSEELESQVNQLTRENQQLREELEALRRQGQARHTEADSVLTQHQLHGELHGKLGLFADSLSDTRDSVVAQAEQLQVEVEKLQRHQGVFQETSSLLGGFSGALASMAEQGVSSVESVNLLRQRVEEISRIVDLIKAISDQTNLLALNAAIEAARAGEQGRGFAVVADEVRALAGRTSQATQEISQLVDSINQETGRASQAIGSLSSESTRLSENVSNSAQTLDEMVQLGEHMNRFIEGIALSAFTEAVKLDHLLFKLGVYQHLFKGEHHANLSDHQHCRLGQWYQSSAIQARYGSLRAFQALAAPHARVHQAARSALDELPGNNHRALLQAVNDMEGSSQEVNRLLRELAHQVR</sequence>
<evidence type="ECO:0000313" key="11">
    <source>
        <dbReference type="Proteomes" id="UP000515591"/>
    </source>
</evidence>
<name>A0A6S5S355_9GAMM</name>
<dbReference type="InterPro" id="IPR004090">
    <property type="entry name" value="Chemotax_Me-accpt_rcpt"/>
</dbReference>
<dbReference type="AlphaFoldDB" id="A0A6S5S355"/>
<proteinExistence type="inferred from homology"/>
<dbReference type="Proteomes" id="UP000515591">
    <property type="component" value="Chromosome"/>
</dbReference>
<dbReference type="Pfam" id="PF00015">
    <property type="entry name" value="MCPsignal"/>
    <property type="match status" value="1"/>
</dbReference>
<dbReference type="PROSITE" id="PS50111">
    <property type="entry name" value="CHEMOTAXIS_TRANSDUC_2"/>
    <property type="match status" value="1"/>
</dbReference>
<keyword evidence="2" id="KW-0812">Transmembrane</keyword>
<evidence type="ECO:0000256" key="6">
    <source>
        <dbReference type="ARBA" id="ARBA00029447"/>
    </source>
</evidence>
<comment type="subcellular location">
    <subcellularLocation>
        <location evidence="1">Membrane</location>
    </subcellularLocation>
</comment>
<evidence type="ECO:0000256" key="3">
    <source>
        <dbReference type="ARBA" id="ARBA00022989"/>
    </source>
</evidence>
<feature type="domain" description="Methyl-accepting transducer" evidence="9">
    <location>
        <begin position="74"/>
        <end position="254"/>
    </location>
</feature>
<dbReference type="GO" id="GO:0003700">
    <property type="term" value="F:DNA-binding transcription factor activity"/>
    <property type="evidence" value="ECO:0007669"/>
    <property type="project" value="InterPro"/>
</dbReference>
<keyword evidence="4" id="KW-0472">Membrane</keyword>
<dbReference type="Gene3D" id="1.20.120.30">
    <property type="entry name" value="Aspartate receptor, ligand-binding domain"/>
    <property type="match status" value="1"/>
</dbReference>
<accession>A0A6S5S355</accession>
<gene>
    <name evidence="10" type="ORF">WP8S17C03_54830</name>
</gene>
<dbReference type="GO" id="GO:0007165">
    <property type="term" value="P:signal transduction"/>
    <property type="evidence" value="ECO:0007669"/>
    <property type="project" value="UniProtKB-KW"/>
</dbReference>
<evidence type="ECO:0000256" key="7">
    <source>
        <dbReference type="PROSITE-ProRule" id="PRU00284"/>
    </source>
</evidence>
<dbReference type="GO" id="GO:0006935">
    <property type="term" value="P:chemotaxis"/>
    <property type="evidence" value="ECO:0007669"/>
    <property type="project" value="InterPro"/>
</dbReference>
<dbReference type="GO" id="GO:0004888">
    <property type="term" value="F:transmembrane signaling receptor activity"/>
    <property type="evidence" value="ECO:0007669"/>
    <property type="project" value="InterPro"/>
</dbReference>
<dbReference type="SMART" id="SM00283">
    <property type="entry name" value="MA"/>
    <property type="match status" value="1"/>
</dbReference>
<evidence type="ECO:0000256" key="4">
    <source>
        <dbReference type="ARBA" id="ARBA00023136"/>
    </source>
</evidence>
<dbReference type="Pfam" id="PF13682">
    <property type="entry name" value="CZB"/>
    <property type="match status" value="1"/>
</dbReference>
<dbReference type="InterPro" id="IPR004827">
    <property type="entry name" value="bZIP"/>
</dbReference>
<dbReference type="PANTHER" id="PTHR32089">
    <property type="entry name" value="METHYL-ACCEPTING CHEMOTAXIS PROTEIN MCPB"/>
    <property type="match status" value="1"/>
</dbReference>
<dbReference type="PRINTS" id="PR00260">
    <property type="entry name" value="CHEMTRNSDUCR"/>
</dbReference>
<protein>
    <submittedName>
        <fullName evidence="10">Chemotaxis protein</fullName>
    </submittedName>
</protein>
<evidence type="ECO:0000259" key="9">
    <source>
        <dbReference type="PROSITE" id="PS50111"/>
    </source>
</evidence>
<evidence type="ECO:0000313" key="10">
    <source>
        <dbReference type="EMBL" id="BBT19434.1"/>
    </source>
</evidence>
<dbReference type="InterPro" id="IPR004089">
    <property type="entry name" value="MCPsignal_dom"/>
</dbReference>
<comment type="similarity">
    <text evidence="6">Belongs to the methyl-accepting chemotaxis (MCP) protein family.</text>
</comment>
<organism evidence="10 11">
    <name type="scientific">Metapseudomonas otitidis</name>
    <dbReference type="NCBI Taxonomy" id="319939"/>
    <lineage>
        <taxon>Bacteria</taxon>
        <taxon>Pseudomonadati</taxon>
        <taxon>Pseudomonadota</taxon>
        <taxon>Gammaproteobacteria</taxon>
        <taxon>Pseudomonadales</taxon>
        <taxon>Pseudomonadaceae</taxon>
        <taxon>Metapseudomonas</taxon>
    </lineage>
</organism>
<feature type="coiled-coil region" evidence="8">
    <location>
        <begin position="3"/>
        <end position="44"/>
    </location>
</feature>
<dbReference type="Pfam" id="PF07716">
    <property type="entry name" value="bZIP_2"/>
    <property type="match status" value="1"/>
</dbReference>
<evidence type="ECO:0000256" key="5">
    <source>
        <dbReference type="ARBA" id="ARBA00023224"/>
    </source>
</evidence>
<evidence type="ECO:0000256" key="1">
    <source>
        <dbReference type="ARBA" id="ARBA00004370"/>
    </source>
</evidence>
<keyword evidence="8" id="KW-0175">Coiled coil</keyword>
<evidence type="ECO:0000256" key="8">
    <source>
        <dbReference type="SAM" id="Coils"/>
    </source>
</evidence>
<keyword evidence="5 7" id="KW-0807">Transducer</keyword>